<dbReference type="PANTHER" id="PTHR22777">
    <property type="entry name" value="HEMOLYSIN-RELATED"/>
    <property type="match status" value="1"/>
</dbReference>
<dbReference type="PROSITE" id="PS51371">
    <property type="entry name" value="CBS"/>
    <property type="match status" value="1"/>
</dbReference>
<protein>
    <recommendedName>
        <fullName evidence="11">CNNM transmembrane domain-containing protein</fullName>
    </recommendedName>
</protein>
<feature type="non-terminal residue" evidence="10">
    <location>
        <position position="279"/>
    </location>
</feature>
<dbReference type="GO" id="GO:0005886">
    <property type="term" value="C:plasma membrane"/>
    <property type="evidence" value="ECO:0007669"/>
    <property type="project" value="TreeGrafter"/>
</dbReference>
<dbReference type="SUPFAM" id="SSF54631">
    <property type="entry name" value="CBS-domain pair"/>
    <property type="match status" value="1"/>
</dbReference>
<dbReference type="EMBL" id="UINC01072357">
    <property type="protein sequence ID" value="SVC07939.1"/>
    <property type="molecule type" value="Genomic_DNA"/>
</dbReference>
<name>A0A382J8I7_9ZZZZ</name>
<evidence type="ECO:0000259" key="8">
    <source>
        <dbReference type="PROSITE" id="PS51371"/>
    </source>
</evidence>
<evidence type="ECO:0000256" key="4">
    <source>
        <dbReference type="ARBA" id="ARBA00022989"/>
    </source>
</evidence>
<dbReference type="PANTHER" id="PTHR22777:SF17">
    <property type="entry name" value="UPF0053 PROTEIN SLL0260"/>
    <property type="match status" value="1"/>
</dbReference>
<dbReference type="Pfam" id="PF01595">
    <property type="entry name" value="CNNM"/>
    <property type="match status" value="1"/>
</dbReference>
<organism evidence="10">
    <name type="scientific">marine metagenome</name>
    <dbReference type="NCBI Taxonomy" id="408172"/>
    <lineage>
        <taxon>unclassified sequences</taxon>
        <taxon>metagenomes</taxon>
        <taxon>ecological metagenomes</taxon>
    </lineage>
</organism>
<dbReference type="CDD" id="cd04590">
    <property type="entry name" value="CBS_pair_CorC_HlyC_assoc"/>
    <property type="match status" value="1"/>
</dbReference>
<dbReference type="PROSITE" id="PS51846">
    <property type="entry name" value="CNNM"/>
    <property type="match status" value="1"/>
</dbReference>
<feature type="transmembrane region" description="Helical" evidence="7">
    <location>
        <begin position="60"/>
        <end position="86"/>
    </location>
</feature>
<dbReference type="InterPro" id="IPR046342">
    <property type="entry name" value="CBS_dom_sf"/>
</dbReference>
<feature type="transmembrane region" description="Helical" evidence="7">
    <location>
        <begin position="92"/>
        <end position="110"/>
    </location>
</feature>
<evidence type="ECO:0000259" key="9">
    <source>
        <dbReference type="PROSITE" id="PS51846"/>
    </source>
</evidence>
<accession>A0A382J8I7</accession>
<dbReference type="InterPro" id="IPR000644">
    <property type="entry name" value="CBS_dom"/>
</dbReference>
<keyword evidence="6 7" id="KW-0472">Membrane</keyword>
<comment type="subcellular location">
    <subcellularLocation>
        <location evidence="1">Membrane</location>
        <topology evidence="1">Multi-pass membrane protein</topology>
    </subcellularLocation>
</comment>
<evidence type="ECO:0000256" key="6">
    <source>
        <dbReference type="ARBA" id="ARBA00023136"/>
    </source>
</evidence>
<evidence type="ECO:0000256" key="3">
    <source>
        <dbReference type="ARBA" id="ARBA00022737"/>
    </source>
</evidence>
<reference evidence="10" key="1">
    <citation type="submission" date="2018-05" db="EMBL/GenBank/DDBJ databases">
        <authorList>
            <person name="Lanie J.A."/>
            <person name="Ng W.-L."/>
            <person name="Kazmierczak K.M."/>
            <person name="Andrzejewski T.M."/>
            <person name="Davidsen T.M."/>
            <person name="Wayne K.J."/>
            <person name="Tettelin H."/>
            <person name="Glass J.I."/>
            <person name="Rusch D."/>
            <person name="Podicherti R."/>
            <person name="Tsui H.-C.T."/>
            <person name="Winkler M.E."/>
        </authorList>
    </citation>
    <scope>NUCLEOTIDE SEQUENCE</scope>
</reference>
<gene>
    <name evidence="10" type="ORF">METZ01_LOCUS260793</name>
</gene>
<keyword evidence="3" id="KW-0677">Repeat</keyword>
<keyword evidence="4 7" id="KW-1133">Transmembrane helix</keyword>
<sequence length="279" mass="30577">MLDPGLAFVSLLSLLFLSGFFSSAETALMAANRYRLSYLARQGDTRAQKVRELLRNKERVLSTILVGNNFTNIAASALATAVAIRLAGDKGAIYATIVMTVVVLIFAEIAPKTFATRHPQRVAFAVTTPISILVKILHPLASSAVAVANGVLMVLGKPSPVTPPISEEDIKGIISLGDEEVTIAREKRRMLRGVFRLEDLSIEDVMIPRPKVVPVEVEASPREIIETIRSSGFTRFPVCRGTLDNVIGVLNSKDVFRYSEHLDELCIESMTRKPMFVPE</sequence>
<keyword evidence="5" id="KW-0129">CBS domain</keyword>
<evidence type="ECO:0000313" key="10">
    <source>
        <dbReference type="EMBL" id="SVC07939.1"/>
    </source>
</evidence>
<dbReference type="InterPro" id="IPR044751">
    <property type="entry name" value="Ion_transp-like_CBS"/>
</dbReference>
<feature type="domain" description="CBS" evidence="8">
    <location>
        <begin position="206"/>
        <end position="265"/>
    </location>
</feature>
<dbReference type="Gene3D" id="3.90.1280.20">
    <property type="match status" value="1"/>
</dbReference>
<dbReference type="InterPro" id="IPR002550">
    <property type="entry name" value="CNNM"/>
</dbReference>
<feature type="domain" description="CNNM transmembrane" evidence="9">
    <location>
        <begin position="1"/>
        <end position="187"/>
    </location>
</feature>
<evidence type="ECO:0000256" key="2">
    <source>
        <dbReference type="ARBA" id="ARBA00022692"/>
    </source>
</evidence>
<dbReference type="Pfam" id="PF00571">
    <property type="entry name" value="CBS"/>
    <property type="match status" value="1"/>
</dbReference>
<dbReference type="Gene3D" id="3.10.580.10">
    <property type="entry name" value="CBS-domain"/>
    <property type="match status" value="1"/>
</dbReference>
<keyword evidence="2 7" id="KW-0812">Transmembrane</keyword>
<evidence type="ECO:0000256" key="7">
    <source>
        <dbReference type="SAM" id="Phobius"/>
    </source>
</evidence>
<evidence type="ECO:0000256" key="1">
    <source>
        <dbReference type="ARBA" id="ARBA00004141"/>
    </source>
</evidence>
<evidence type="ECO:0008006" key="11">
    <source>
        <dbReference type="Google" id="ProtNLM"/>
    </source>
</evidence>
<evidence type="ECO:0000256" key="5">
    <source>
        <dbReference type="ARBA" id="ARBA00023122"/>
    </source>
</evidence>
<proteinExistence type="predicted"/>
<feature type="transmembrane region" description="Helical" evidence="7">
    <location>
        <begin position="6"/>
        <end position="31"/>
    </location>
</feature>
<dbReference type="AlphaFoldDB" id="A0A382J8I7"/>